<name>A0A4C1XAG7_EUMVA</name>
<evidence type="ECO:0000313" key="2">
    <source>
        <dbReference type="EMBL" id="GBP60163.1"/>
    </source>
</evidence>
<accession>A0A4C1XAG7</accession>
<reference evidence="2 3" key="1">
    <citation type="journal article" date="2019" name="Commun. Biol.">
        <title>The bagworm genome reveals a unique fibroin gene that provides high tensile strength.</title>
        <authorList>
            <person name="Kono N."/>
            <person name="Nakamura H."/>
            <person name="Ohtoshi R."/>
            <person name="Tomita M."/>
            <person name="Numata K."/>
            <person name="Arakawa K."/>
        </authorList>
    </citation>
    <scope>NUCLEOTIDE SEQUENCE [LARGE SCALE GENOMIC DNA]</scope>
</reference>
<feature type="region of interest" description="Disordered" evidence="1">
    <location>
        <begin position="26"/>
        <end position="46"/>
    </location>
</feature>
<dbReference type="Proteomes" id="UP000299102">
    <property type="component" value="Unassembled WGS sequence"/>
</dbReference>
<organism evidence="2 3">
    <name type="scientific">Eumeta variegata</name>
    <name type="common">Bagworm moth</name>
    <name type="synonym">Eumeta japonica</name>
    <dbReference type="NCBI Taxonomy" id="151549"/>
    <lineage>
        <taxon>Eukaryota</taxon>
        <taxon>Metazoa</taxon>
        <taxon>Ecdysozoa</taxon>
        <taxon>Arthropoda</taxon>
        <taxon>Hexapoda</taxon>
        <taxon>Insecta</taxon>
        <taxon>Pterygota</taxon>
        <taxon>Neoptera</taxon>
        <taxon>Endopterygota</taxon>
        <taxon>Lepidoptera</taxon>
        <taxon>Glossata</taxon>
        <taxon>Ditrysia</taxon>
        <taxon>Tineoidea</taxon>
        <taxon>Psychidae</taxon>
        <taxon>Oiketicinae</taxon>
        <taxon>Eumeta</taxon>
    </lineage>
</organism>
<gene>
    <name evidence="2" type="ORF">EVAR_41853_1</name>
</gene>
<keyword evidence="3" id="KW-1185">Reference proteome</keyword>
<comment type="caution">
    <text evidence="2">The sequence shown here is derived from an EMBL/GenBank/DDBJ whole genome shotgun (WGS) entry which is preliminary data.</text>
</comment>
<proteinExistence type="predicted"/>
<dbReference type="AlphaFoldDB" id="A0A4C1XAG7"/>
<evidence type="ECO:0000313" key="3">
    <source>
        <dbReference type="Proteomes" id="UP000299102"/>
    </source>
</evidence>
<evidence type="ECO:0000256" key="1">
    <source>
        <dbReference type="SAM" id="MobiDB-lite"/>
    </source>
</evidence>
<protein>
    <submittedName>
        <fullName evidence="2">Uncharacterized protein</fullName>
    </submittedName>
</protein>
<dbReference type="EMBL" id="BGZK01000780">
    <property type="protein sequence ID" value="GBP60163.1"/>
    <property type="molecule type" value="Genomic_DNA"/>
</dbReference>
<sequence>MILCIATSSGDTAGPARVTLPRFIKVPPTSKRGAPKNSRNTSLRANKFDATSSLSLSHSLSTTLWSRDTTELSRDIPLNNQLHGVKISSKERLTPAAPSIRPVRKSGLYGPTAWAGDYTVRAPPVPSAYETSRYKPGGLSFSRDLDVLELPINVLLSRFINNLSRSPDDFVPERERRADRTRTRPRRRRSACLRPRWSDETTRCPLVLTAPTVGAGMSSVYPEHASSKFFPAASSVLLLQLSRLCSKIETYTLTVKRCRLRKTQSKCCSYAALSRPRRAPADARAGPGRRFGCTLLLP</sequence>